<evidence type="ECO:0008006" key="3">
    <source>
        <dbReference type="Google" id="ProtNLM"/>
    </source>
</evidence>
<accession>A0A3G8JPC4</accession>
<organism evidence="1 2">
    <name type="scientific">Gordonia insulae</name>
    <dbReference type="NCBI Taxonomy" id="2420509"/>
    <lineage>
        <taxon>Bacteria</taxon>
        <taxon>Bacillati</taxon>
        <taxon>Actinomycetota</taxon>
        <taxon>Actinomycetes</taxon>
        <taxon>Mycobacteriales</taxon>
        <taxon>Gordoniaceae</taxon>
        <taxon>Gordonia</taxon>
    </lineage>
</organism>
<sequence>MTAAGQTPTRCPMLEPRGPLSLIVWRMLRERPTTSGVDLTDVAHVLSAKPAGRALLDDLDLQRAWFIIGELDGRGVCGVDDRWNDHPAVASLRLDIGDALEAAIRDRVGAMDPCTAEELPARVRRELDGIAAPALSSYLRCEGTAADYRDLLRHRSLYHLREADPHTIAIPRLTGRAKAALVEIQSDEYGGGREEDMHATLFARSMNSLGLSSDYGAYAETLPAVTLAWSNTLSLFASRRRLRAAVVGHLLALECTSSIPNKRYAEGLRRLGFGDEATRFFDEHVEADAVHEQIALYDMSMPLLESEPDLSVDLLTGFRAAVLLDADVAGHLIAHWKVTAVHE</sequence>
<proteinExistence type="predicted"/>
<dbReference type="SUPFAM" id="SSF48613">
    <property type="entry name" value="Heme oxygenase-like"/>
    <property type="match status" value="1"/>
</dbReference>
<name>A0A3G8JPC4_9ACTN</name>
<dbReference type="Proteomes" id="UP000271469">
    <property type="component" value="Chromosome"/>
</dbReference>
<dbReference type="Gene3D" id="1.20.910.10">
    <property type="entry name" value="Heme oxygenase-like"/>
    <property type="match status" value="1"/>
</dbReference>
<dbReference type="EMBL" id="CP033972">
    <property type="protein sequence ID" value="AZG46931.1"/>
    <property type="molecule type" value="Genomic_DNA"/>
</dbReference>
<gene>
    <name evidence="1" type="ORF">D7316_03536</name>
</gene>
<evidence type="ECO:0000313" key="2">
    <source>
        <dbReference type="Proteomes" id="UP000271469"/>
    </source>
</evidence>
<dbReference type="KEGG" id="gom:D7316_03536"/>
<dbReference type="SMART" id="SM01236">
    <property type="entry name" value="Haem_oxygenase_2"/>
    <property type="match status" value="1"/>
</dbReference>
<dbReference type="Pfam" id="PF14518">
    <property type="entry name" value="Haem_oxygenas_2"/>
    <property type="match status" value="1"/>
</dbReference>
<dbReference type="AlphaFoldDB" id="A0A3G8JPC4"/>
<dbReference type="InterPro" id="IPR016084">
    <property type="entry name" value="Haem_Oase-like_multi-hlx"/>
</dbReference>
<dbReference type="RefSeq" id="WP_232016952.1">
    <property type="nucleotide sequence ID" value="NZ_CP033972.1"/>
</dbReference>
<reference evidence="1 2" key="1">
    <citation type="submission" date="2018-11" db="EMBL/GenBank/DDBJ databases">
        <title>Gordonia insulae sp. nov., isolated from an island soil.</title>
        <authorList>
            <person name="Kim Y.S."/>
            <person name="Kim S.B."/>
        </authorList>
    </citation>
    <scope>NUCLEOTIDE SEQUENCE [LARGE SCALE GENOMIC DNA]</scope>
    <source>
        <strain evidence="1 2">MMS17-SY073</strain>
    </source>
</reference>
<keyword evidence="2" id="KW-1185">Reference proteome</keyword>
<evidence type="ECO:0000313" key="1">
    <source>
        <dbReference type="EMBL" id="AZG46931.1"/>
    </source>
</evidence>
<protein>
    <recommendedName>
        <fullName evidence="3">PqqC-like protein</fullName>
    </recommendedName>
</protein>